<evidence type="ECO:0000256" key="4">
    <source>
        <dbReference type="ARBA" id="ARBA00022777"/>
    </source>
</evidence>
<dbReference type="PROSITE" id="PS50005">
    <property type="entry name" value="TPR"/>
    <property type="match status" value="1"/>
</dbReference>
<feature type="repeat" description="TPR" evidence="6">
    <location>
        <begin position="554"/>
        <end position="587"/>
    </location>
</feature>
<dbReference type="InterPro" id="IPR008271">
    <property type="entry name" value="Ser/Thr_kinase_AS"/>
</dbReference>
<keyword evidence="2" id="KW-0808">Transferase</keyword>
<organism evidence="11 12">
    <name type="scientific">Mesobacillus foraminis</name>
    <dbReference type="NCBI Taxonomy" id="279826"/>
    <lineage>
        <taxon>Bacteria</taxon>
        <taxon>Bacillati</taxon>
        <taxon>Bacillota</taxon>
        <taxon>Bacilli</taxon>
        <taxon>Bacillales</taxon>
        <taxon>Bacillaceae</taxon>
        <taxon>Mesobacillus</taxon>
    </lineage>
</organism>
<evidence type="ECO:0000256" key="5">
    <source>
        <dbReference type="ARBA" id="ARBA00022840"/>
    </source>
</evidence>
<evidence type="ECO:0000256" key="3">
    <source>
        <dbReference type="ARBA" id="ARBA00022741"/>
    </source>
</evidence>
<dbReference type="InterPro" id="IPR017441">
    <property type="entry name" value="Protein_kinase_ATP_BS"/>
</dbReference>
<dbReference type="SMART" id="SM00028">
    <property type="entry name" value="TPR"/>
    <property type="match status" value="3"/>
</dbReference>
<keyword evidence="5 7" id="KW-0067">ATP-binding</keyword>
<dbReference type="InterPro" id="IPR011009">
    <property type="entry name" value="Kinase-like_dom_sf"/>
</dbReference>
<feature type="binding site" evidence="7">
    <location>
        <position position="41"/>
    </location>
    <ligand>
        <name>ATP</name>
        <dbReference type="ChEBI" id="CHEBI:30616"/>
    </ligand>
</feature>
<proteinExistence type="predicted"/>
<keyword evidence="4 11" id="KW-0418">Kinase</keyword>
<dbReference type="Gene3D" id="1.10.510.10">
    <property type="entry name" value="Transferase(Phosphotransferase) domain 1"/>
    <property type="match status" value="1"/>
</dbReference>
<dbReference type="InterPro" id="IPR000719">
    <property type="entry name" value="Prot_kinase_dom"/>
</dbReference>
<gene>
    <name evidence="11" type="ORF">EV146_108223</name>
</gene>
<dbReference type="PROSITE" id="PS50011">
    <property type="entry name" value="PROTEIN_KINASE_DOM"/>
    <property type="match status" value="1"/>
</dbReference>
<evidence type="ECO:0000256" key="8">
    <source>
        <dbReference type="SAM" id="Coils"/>
    </source>
</evidence>
<evidence type="ECO:0000256" key="7">
    <source>
        <dbReference type="PROSITE-ProRule" id="PRU10141"/>
    </source>
</evidence>
<dbReference type="Gene3D" id="3.30.200.20">
    <property type="entry name" value="Phosphorylase Kinase, domain 1"/>
    <property type="match status" value="1"/>
</dbReference>
<keyword evidence="9" id="KW-1133">Transmembrane helix</keyword>
<evidence type="ECO:0000259" key="10">
    <source>
        <dbReference type="PROSITE" id="PS50011"/>
    </source>
</evidence>
<dbReference type="Proteomes" id="UP000295689">
    <property type="component" value="Unassembled WGS sequence"/>
</dbReference>
<protein>
    <recommendedName>
        <fullName evidence="1">non-specific serine/threonine protein kinase</fullName>
        <ecNumber evidence="1">2.7.11.1</ecNumber>
    </recommendedName>
</protein>
<evidence type="ECO:0000256" key="2">
    <source>
        <dbReference type="ARBA" id="ARBA00022679"/>
    </source>
</evidence>
<keyword evidence="8" id="KW-0175">Coiled coil</keyword>
<dbReference type="RefSeq" id="WP_132008172.1">
    <property type="nucleotide sequence ID" value="NZ_JABUHM010000007.1"/>
</dbReference>
<dbReference type="Pfam" id="PF00069">
    <property type="entry name" value="Pkinase"/>
    <property type="match status" value="1"/>
</dbReference>
<dbReference type="PROSITE" id="PS00107">
    <property type="entry name" value="PROTEIN_KINASE_ATP"/>
    <property type="match status" value="1"/>
</dbReference>
<dbReference type="SUPFAM" id="SSF48452">
    <property type="entry name" value="TPR-like"/>
    <property type="match status" value="1"/>
</dbReference>
<sequence length="647" mass="73943">MIQIGTIIDDRYEILKEIGRGGMSVVYLAMDNRLNKSLVVKDIRKRANSNNELLINSLVVEANMLKRLDHGALPRIYDIIDSAGDIYVVMDYIEGESLKEKLKREGKIAADEVIDWARQLSHVLGYLHSRKPNPIIYRDMKPDNVMLTPEGKIKLIDFGIAREYKTDTSSDTTNLGTKGYAAPEQLSGKQTDARTDIYSLGVTLYHLVTGKSLSEPPYEVKPIRQWDPALPEGLEHIINKCTQSEPGDRYQTCEELAYDLENIDRLTQGYKNRLMKQLTLFLIPAVMFLGFSTTSVLGYKGMKNEQFQDYMGLVNQSSLALIEGKETEAAELLERAITVVDNKRPEAYINLLDFYINRGDVDTGLEKMTSYINDKYGNVHKNDAVLFKMGMTYFDVKRDYTSALRYFQQVDEKEIPDAKYYKSLAATMGTLNINYKKFAGDLLEFQKFNDSLPNNAKKIENYNSLANIYISYKSQISEANTEAIDIVLKAGDILEQLGQEELQFRYEMEFEQKLAQAYYSRAVNSEDKLTARDDYELAVEHYSKLIELNAPNQEEILGNIGVIHQEMGESSQAVEQFQTAIKKLPDSINIHVKLGNLLLDIEQSKEESKRNYKEAKQLYQKAGKLKGAREDEAFKKLTRRMENLRIL</sequence>
<dbReference type="PROSITE" id="PS00108">
    <property type="entry name" value="PROTEIN_KINASE_ST"/>
    <property type="match status" value="1"/>
</dbReference>
<dbReference type="PANTHER" id="PTHR43289">
    <property type="entry name" value="MITOGEN-ACTIVATED PROTEIN KINASE KINASE KINASE 20-RELATED"/>
    <property type="match status" value="1"/>
</dbReference>
<feature type="coiled-coil region" evidence="8">
    <location>
        <begin position="598"/>
        <end position="625"/>
    </location>
</feature>
<dbReference type="Gene3D" id="1.25.40.10">
    <property type="entry name" value="Tetratricopeptide repeat domain"/>
    <property type="match status" value="2"/>
</dbReference>
<dbReference type="Pfam" id="PF13174">
    <property type="entry name" value="TPR_6"/>
    <property type="match status" value="1"/>
</dbReference>
<keyword evidence="3 7" id="KW-0547">Nucleotide-binding</keyword>
<feature type="domain" description="Protein kinase" evidence="10">
    <location>
        <begin position="12"/>
        <end position="356"/>
    </location>
</feature>
<evidence type="ECO:0000313" key="11">
    <source>
        <dbReference type="EMBL" id="TCN24109.1"/>
    </source>
</evidence>
<keyword evidence="9" id="KW-0472">Membrane</keyword>
<dbReference type="EMBL" id="SLVV01000008">
    <property type="protein sequence ID" value="TCN24109.1"/>
    <property type="molecule type" value="Genomic_DNA"/>
</dbReference>
<keyword evidence="12" id="KW-1185">Reference proteome</keyword>
<dbReference type="GO" id="GO:0005524">
    <property type="term" value="F:ATP binding"/>
    <property type="evidence" value="ECO:0007669"/>
    <property type="project" value="UniProtKB-UniRule"/>
</dbReference>
<name>A0A4R2BE25_9BACI</name>
<evidence type="ECO:0000256" key="1">
    <source>
        <dbReference type="ARBA" id="ARBA00012513"/>
    </source>
</evidence>
<reference evidence="11 12" key="1">
    <citation type="journal article" date="2015" name="Stand. Genomic Sci.">
        <title>Genomic Encyclopedia of Bacterial and Archaeal Type Strains, Phase III: the genomes of soil and plant-associated and newly described type strains.</title>
        <authorList>
            <person name="Whitman W.B."/>
            <person name="Woyke T."/>
            <person name="Klenk H.P."/>
            <person name="Zhou Y."/>
            <person name="Lilburn T.G."/>
            <person name="Beck B.J."/>
            <person name="De Vos P."/>
            <person name="Vandamme P."/>
            <person name="Eisen J.A."/>
            <person name="Garrity G."/>
            <person name="Hugenholtz P."/>
            <person name="Kyrpides N.C."/>
        </authorList>
    </citation>
    <scope>NUCLEOTIDE SEQUENCE [LARGE SCALE GENOMIC DNA]</scope>
    <source>
        <strain evidence="11 12">CV53</strain>
    </source>
</reference>
<dbReference type="SMART" id="SM00220">
    <property type="entry name" value="S_TKc"/>
    <property type="match status" value="1"/>
</dbReference>
<comment type="caution">
    <text evidence="11">The sequence shown here is derived from an EMBL/GenBank/DDBJ whole genome shotgun (WGS) entry which is preliminary data.</text>
</comment>
<dbReference type="AlphaFoldDB" id="A0A4R2BE25"/>
<evidence type="ECO:0000256" key="6">
    <source>
        <dbReference type="PROSITE-ProRule" id="PRU00339"/>
    </source>
</evidence>
<dbReference type="InterPro" id="IPR019734">
    <property type="entry name" value="TPR_rpt"/>
</dbReference>
<dbReference type="EC" id="2.7.11.1" evidence="1"/>
<dbReference type="SUPFAM" id="SSF81901">
    <property type="entry name" value="HCP-like"/>
    <property type="match status" value="1"/>
</dbReference>
<evidence type="ECO:0000313" key="12">
    <source>
        <dbReference type="Proteomes" id="UP000295689"/>
    </source>
</evidence>
<keyword evidence="6" id="KW-0802">TPR repeat</keyword>
<evidence type="ECO:0000256" key="9">
    <source>
        <dbReference type="SAM" id="Phobius"/>
    </source>
</evidence>
<accession>A0A4R2BE25</accession>
<keyword evidence="9" id="KW-0812">Transmembrane</keyword>
<dbReference type="CDD" id="cd14014">
    <property type="entry name" value="STKc_PknB_like"/>
    <property type="match status" value="1"/>
</dbReference>
<dbReference type="GO" id="GO:0004674">
    <property type="term" value="F:protein serine/threonine kinase activity"/>
    <property type="evidence" value="ECO:0007669"/>
    <property type="project" value="UniProtKB-EC"/>
</dbReference>
<dbReference type="PANTHER" id="PTHR43289:SF6">
    <property type="entry name" value="SERINE_THREONINE-PROTEIN KINASE NEKL-3"/>
    <property type="match status" value="1"/>
</dbReference>
<dbReference type="InterPro" id="IPR011990">
    <property type="entry name" value="TPR-like_helical_dom_sf"/>
</dbReference>
<dbReference type="SUPFAM" id="SSF56112">
    <property type="entry name" value="Protein kinase-like (PK-like)"/>
    <property type="match status" value="1"/>
</dbReference>
<feature type="transmembrane region" description="Helical" evidence="9">
    <location>
        <begin position="278"/>
        <end position="299"/>
    </location>
</feature>